<reference evidence="2 3" key="1">
    <citation type="submission" date="2024-10" db="EMBL/GenBank/DDBJ databases">
        <authorList>
            <person name="Ratan Roy A."/>
            <person name="Morales Sandoval P.H."/>
            <person name="De Los Santos Villalobos S."/>
            <person name="Chakraborty S."/>
            <person name="Mukherjee J."/>
        </authorList>
    </citation>
    <scope>NUCLEOTIDE SEQUENCE [LARGE SCALE GENOMIC DNA]</scope>
    <source>
        <strain evidence="2 3">S1</strain>
    </source>
</reference>
<dbReference type="Pfam" id="PF01590">
    <property type="entry name" value="GAF"/>
    <property type="match status" value="1"/>
</dbReference>
<dbReference type="EMBL" id="JBHZOL010000093">
    <property type="protein sequence ID" value="MFE4107821.1"/>
    <property type="molecule type" value="Genomic_DNA"/>
</dbReference>
<dbReference type="SMART" id="SM00065">
    <property type="entry name" value="GAF"/>
    <property type="match status" value="1"/>
</dbReference>
<dbReference type="InterPro" id="IPR003018">
    <property type="entry name" value="GAF"/>
</dbReference>
<evidence type="ECO:0000313" key="2">
    <source>
        <dbReference type="EMBL" id="MFE4107821.1"/>
    </source>
</evidence>
<organism evidence="2 3">
    <name type="scientific">Almyronema epifaneia S1</name>
    <dbReference type="NCBI Taxonomy" id="2991925"/>
    <lineage>
        <taxon>Bacteria</taxon>
        <taxon>Bacillati</taxon>
        <taxon>Cyanobacteriota</taxon>
        <taxon>Cyanophyceae</taxon>
        <taxon>Nodosilineales</taxon>
        <taxon>Nodosilineaceae</taxon>
        <taxon>Almyronema</taxon>
        <taxon>Almyronema epifaneia</taxon>
    </lineage>
</organism>
<dbReference type="PROSITE" id="PS50046">
    <property type="entry name" value="PHYTOCHROME_2"/>
    <property type="match status" value="1"/>
</dbReference>
<feature type="domain" description="Phytochrome chromophore attachment site" evidence="1">
    <location>
        <begin position="28"/>
        <end position="164"/>
    </location>
</feature>
<dbReference type="Proteomes" id="UP001600165">
    <property type="component" value="Unassembled WGS sequence"/>
</dbReference>
<protein>
    <submittedName>
        <fullName evidence="2">GAF domain-containing protein</fullName>
    </submittedName>
</protein>
<accession>A0ABW6II08</accession>
<dbReference type="InterPro" id="IPR016132">
    <property type="entry name" value="Phyto_chromo_attachment"/>
</dbReference>
<evidence type="ECO:0000313" key="3">
    <source>
        <dbReference type="Proteomes" id="UP001600165"/>
    </source>
</evidence>
<evidence type="ECO:0000259" key="1">
    <source>
        <dbReference type="PROSITE" id="PS50046"/>
    </source>
</evidence>
<proteinExistence type="predicted"/>
<dbReference type="SUPFAM" id="SSF55781">
    <property type="entry name" value="GAF domain-like"/>
    <property type="match status" value="1"/>
</dbReference>
<comment type="caution">
    <text evidence="2">The sequence shown here is derived from an EMBL/GenBank/DDBJ whole genome shotgun (WGS) entry which is preliminary data.</text>
</comment>
<name>A0ABW6II08_9CYAN</name>
<gene>
    <name evidence="2" type="ORF">ACFVKH_16150</name>
</gene>
<dbReference type="InterPro" id="IPR029016">
    <property type="entry name" value="GAF-like_dom_sf"/>
</dbReference>
<dbReference type="Gene3D" id="3.30.450.40">
    <property type="match status" value="1"/>
</dbReference>
<keyword evidence="3" id="KW-1185">Reference proteome</keyword>
<sequence>MLEPPLTNAAFQDAGLQRVVSRLSKTLERDQLVQATVDQLKTLFNADRVVLYYFYCRWQGQVTFEALSHPQLSIYGSTGAEQCFNDEYADKYLKGRIQAIADVEQANIHPCHLDFLRSIQVKANLVAPILTQQGLWGLLIAHHCQSPRTWSAQDVEAMRTAAHQLATAPAIGDSSIWP</sequence>